<organism evidence="1 2">
    <name type="scientific">Nocardioides renjunii</name>
    <dbReference type="NCBI Taxonomy" id="3095075"/>
    <lineage>
        <taxon>Bacteria</taxon>
        <taxon>Bacillati</taxon>
        <taxon>Actinomycetota</taxon>
        <taxon>Actinomycetes</taxon>
        <taxon>Propionibacteriales</taxon>
        <taxon>Nocardioidaceae</taxon>
        <taxon>Nocardioides</taxon>
    </lineage>
</organism>
<evidence type="ECO:0000313" key="1">
    <source>
        <dbReference type="EMBL" id="MDZ5664255.1"/>
    </source>
</evidence>
<sequence>MRTSGGRPQAVSERLVLGGTGWLHGGMYAVPDEFRNRPFRRSEALESGITRGVLSGPQFRRLYDAVYCHRSLEPSFGDRLAAARLALPDEALTTGITRIQELGIDYGPRTPLHFVVQGDHHLALPDVFLHRTVKLPPNDDGAATAEAAYVAYCAAARLIDAIKVGCEMRRLGLLDLGLLDRIIEEEPWRRGVAETSYVLPHLDDRCRSLPEAELLAYVVLAGLPVPQVNRTIELAPGIEVTPDQWFDTCEVAIEYEGRQHQEDRGQYNADIDRYRAYRRHGVAYELITQERLRTPRTAVRTVHAALVQRGYDGPAPDFGGTWEALFQPISRLVRPRIPRQR</sequence>
<evidence type="ECO:0000313" key="2">
    <source>
        <dbReference type="Proteomes" id="UP001291999"/>
    </source>
</evidence>
<evidence type="ECO:0008006" key="3">
    <source>
        <dbReference type="Google" id="ProtNLM"/>
    </source>
</evidence>
<dbReference type="EMBL" id="JAXQPW010000011">
    <property type="protein sequence ID" value="MDZ5664255.1"/>
    <property type="molecule type" value="Genomic_DNA"/>
</dbReference>
<reference evidence="1 2" key="1">
    <citation type="submission" date="2023-11" db="EMBL/GenBank/DDBJ databases">
        <title>Novel species in genus Nocardioides.</title>
        <authorList>
            <person name="Zhou H."/>
        </authorList>
    </citation>
    <scope>NUCLEOTIDE SEQUENCE [LARGE SCALE GENOMIC DNA]</scope>
    <source>
        <strain evidence="1 2">S-58</strain>
    </source>
</reference>
<dbReference type="Proteomes" id="UP001291999">
    <property type="component" value="Unassembled WGS sequence"/>
</dbReference>
<gene>
    <name evidence="1" type="ORF">SFC79_20940</name>
</gene>
<keyword evidence="2" id="KW-1185">Reference proteome</keyword>
<comment type="caution">
    <text evidence="1">The sequence shown here is derived from an EMBL/GenBank/DDBJ whole genome shotgun (WGS) entry which is preliminary data.</text>
</comment>
<protein>
    <recommendedName>
        <fullName evidence="3">DUF559 domain-containing protein</fullName>
    </recommendedName>
</protein>
<proteinExistence type="predicted"/>
<dbReference type="RefSeq" id="WP_322425816.1">
    <property type="nucleotide sequence ID" value="NZ_JAXQPW010000011.1"/>
</dbReference>
<accession>A0ABU5KIE5</accession>
<name>A0ABU5KIE5_9ACTN</name>